<dbReference type="OrthoDB" id="9776235at2"/>
<keyword evidence="6" id="KW-1185">Reference proteome</keyword>
<keyword evidence="3" id="KW-1133">Transmembrane helix</keyword>
<organism evidence="5 6">
    <name type="scientific">Sulfurimonas gotlandica (strain DSM 19862 / JCM 16533 / GD1)</name>
    <dbReference type="NCBI Taxonomy" id="929558"/>
    <lineage>
        <taxon>Bacteria</taxon>
        <taxon>Pseudomonadati</taxon>
        <taxon>Campylobacterota</taxon>
        <taxon>Epsilonproteobacteria</taxon>
        <taxon>Campylobacterales</taxon>
        <taxon>Sulfurimonadaceae</taxon>
        <taxon>Sulfurimonas</taxon>
    </lineage>
</organism>
<sequence>MNSAKIIYLLLFFLISPIFANSAVVFMYHRFGESKYPSTNITIEQFGYQLDYLEKNHYNVWHLSKIVEHIKNKKSLPPKTVALTIDDAYISTFTKAYPMLKSKHFPFTVVVSTNQVESKSESYMSWDQLRTMKADGAEFANHSKSHDFVLAQNNETDEVWKKRITYEIQKAQDKIHEELGAEVNENPRLFSYPFGEYDLKTAQLIKELGYIGITQTSGPLGENCDLRTVTRFPMAEAFASPNSFISKLNTLPMPIESISQKEPVFQGKNPPKLRIILKKPLENINCFLSNGDAIDFKWVSQTEIEVSANEPIKPPREKYTCTAPAQDGKWYWYSHLWIVK</sequence>
<dbReference type="InterPro" id="IPR002509">
    <property type="entry name" value="NODB_dom"/>
</dbReference>
<keyword evidence="3" id="KW-0472">Membrane</keyword>
<dbReference type="STRING" id="929558.SMGD1_0411"/>
<dbReference type="eggNOG" id="COG0726">
    <property type="taxonomic scope" value="Bacteria"/>
</dbReference>
<dbReference type="Pfam" id="PF01522">
    <property type="entry name" value="Polysacc_deac_1"/>
    <property type="match status" value="1"/>
</dbReference>
<dbReference type="PANTHER" id="PTHR34216">
    <property type="match status" value="1"/>
</dbReference>
<evidence type="ECO:0000256" key="1">
    <source>
        <dbReference type="ARBA" id="ARBA00004613"/>
    </source>
</evidence>
<dbReference type="AlphaFoldDB" id="H1FUT1"/>
<feature type="domain" description="NodB homology" evidence="4">
    <location>
        <begin position="79"/>
        <end position="340"/>
    </location>
</feature>
<dbReference type="InterPro" id="IPR051398">
    <property type="entry name" value="Polysacch_Deacetylase"/>
</dbReference>
<keyword evidence="2" id="KW-0732">Signal</keyword>
<dbReference type="PROSITE" id="PS51677">
    <property type="entry name" value="NODB"/>
    <property type="match status" value="1"/>
</dbReference>
<protein>
    <submittedName>
        <fullName evidence="5">Polysaccharide deacetylase</fullName>
    </submittedName>
</protein>
<evidence type="ECO:0000313" key="5">
    <source>
        <dbReference type="EMBL" id="EHP28938.1"/>
    </source>
</evidence>
<evidence type="ECO:0000256" key="2">
    <source>
        <dbReference type="ARBA" id="ARBA00022729"/>
    </source>
</evidence>
<evidence type="ECO:0000313" key="6">
    <source>
        <dbReference type="Proteomes" id="UP000006431"/>
    </source>
</evidence>
<dbReference type="GO" id="GO:0005975">
    <property type="term" value="P:carbohydrate metabolic process"/>
    <property type="evidence" value="ECO:0007669"/>
    <property type="project" value="InterPro"/>
</dbReference>
<evidence type="ECO:0000259" key="4">
    <source>
        <dbReference type="PROSITE" id="PS51677"/>
    </source>
</evidence>
<dbReference type="Gene3D" id="3.20.20.370">
    <property type="entry name" value="Glycoside hydrolase/deacetylase"/>
    <property type="match status" value="1"/>
</dbReference>
<dbReference type="PANTHER" id="PTHR34216:SF3">
    <property type="entry name" value="POLY-BETA-1,6-N-ACETYL-D-GLUCOSAMINE N-DEACETYLASE"/>
    <property type="match status" value="1"/>
</dbReference>
<keyword evidence="3" id="KW-0812">Transmembrane</keyword>
<reference evidence="5 6" key="1">
    <citation type="journal article" date="2012" name="Proc. Natl. Acad. Sci. U.S.A.">
        <title>Genome and physiology of a model Epsilonproteobacterium responsible for sulfide detoxification in marine oxygen depletion zones.</title>
        <authorList>
            <person name="Grote J."/>
            <person name="Schott T."/>
            <person name="Bruckner C.G."/>
            <person name="Glockner F.O."/>
            <person name="Jost G."/>
            <person name="Teeling H."/>
            <person name="Labrenz M."/>
            <person name="Jurgens K."/>
        </authorList>
    </citation>
    <scope>NUCLEOTIDE SEQUENCE [LARGE SCALE GENOMIC DNA]</scope>
    <source>
        <strain evidence="5 6">GD1</strain>
    </source>
</reference>
<comment type="subcellular location">
    <subcellularLocation>
        <location evidence="1">Secreted</location>
    </subcellularLocation>
</comment>
<dbReference type="GO" id="GO:0005576">
    <property type="term" value="C:extracellular region"/>
    <property type="evidence" value="ECO:0007669"/>
    <property type="project" value="UniProtKB-SubCell"/>
</dbReference>
<dbReference type="Proteomes" id="UP000006431">
    <property type="component" value="Unassembled WGS sequence"/>
</dbReference>
<evidence type="ECO:0000256" key="3">
    <source>
        <dbReference type="SAM" id="Phobius"/>
    </source>
</evidence>
<dbReference type="RefSeq" id="WP_008340484.1">
    <property type="nucleotide sequence ID" value="NZ_AFRZ01000001.1"/>
</dbReference>
<comment type="caution">
    <text evidence="5">The sequence shown here is derived from an EMBL/GenBank/DDBJ whole genome shotgun (WGS) entry which is preliminary data.</text>
</comment>
<dbReference type="InterPro" id="IPR011330">
    <property type="entry name" value="Glyco_hydro/deAcase_b/a-brl"/>
</dbReference>
<dbReference type="HOGENOM" id="CLU_030024_0_1_7"/>
<name>H1FUT1_SULGG</name>
<dbReference type="GO" id="GO:0016810">
    <property type="term" value="F:hydrolase activity, acting on carbon-nitrogen (but not peptide) bonds"/>
    <property type="evidence" value="ECO:0007669"/>
    <property type="project" value="InterPro"/>
</dbReference>
<feature type="transmembrane region" description="Helical" evidence="3">
    <location>
        <begin position="6"/>
        <end position="28"/>
    </location>
</feature>
<dbReference type="CDD" id="cd10973">
    <property type="entry name" value="CE4_DAC_u4_5s"/>
    <property type="match status" value="1"/>
</dbReference>
<gene>
    <name evidence="5" type="ORF">SMGD1_0411</name>
</gene>
<proteinExistence type="predicted"/>
<dbReference type="EMBL" id="AFRZ01000001">
    <property type="protein sequence ID" value="EHP28938.1"/>
    <property type="molecule type" value="Genomic_DNA"/>
</dbReference>
<accession>H1FUT1</accession>
<dbReference type="SUPFAM" id="SSF88713">
    <property type="entry name" value="Glycoside hydrolase/deacetylase"/>
    <property type="match status" value="1"/>
</dbReference>
<dbReference type="PATRIC" id="fig|929558.5.peg.409"/>